<protein>
    <submittedName>
        <fullName evidence="2">Fam-l protein</fullName>
    </submittedName>
</protein>
<feature type="transmembrane region" description="Helical" evidence="1">
    <location>
        <begin position="249"/>
        <end position="273"/>
    </location>
</feature>
<keyword evidence="1" id="KW-0812">Transmembrane</keyword>
<sequence>MEKYIKSFLFFKIATFILLTWIVHFNVDQCSFSKFLDESWKYRRKFYINTYRLLAKYKRDNASNDVGLKEEIPNHTVKEEKYVCNNGWGTSGKKVKSCKSSSMYVVGHKPTMKNKSNIFETKKYSHLEKKIFKELDYMDFLKNNRTLSERIYYKIIRKKYGLRIGLPLFLFLFLATSLILDVTCNMGLIKEWFNILNALPIGKWYMYLDKLLRNSPYKWFFQSMKKLDNVVKGRGCKARSDGYIYVSTFLGLFIYVIPFIILGITIILGIVYYHKKVKKYEKIKFRKR</sequence>
<keyword evidence="1" id="KW-1133">Transmembrane helix</keyword>
<evidence type="ECO:0000256" key="1">
    <source>
        <dbReference type="SAM" id="Phobius"/>
    </source>
</evidence>
<feature type="transmembrane region" description="Helical" evidence="1">
    <location>
        <begin position="6"/>
        <end position="27"/>
    </location>
</feature>
<evidence type="ECO:0000313" key="2">
    <source>
        <dbReference type="EMBL" id="SBT86377.1"/>
    </source>
</evidence>
<dbReference type="EMBL" id="LT594624">
    <property type="protein sequence ID" value="SBT86377.1"/>
    <property type="molecule type" value="Genomic_DNA"/>
</dbReference>
<dbReference type="VEuPathDB" id="PlasmoDB:PmUG01_03033600"/>
<dbReference type="GeneID" id="39866900"/>
<proteinExistence type="predicted"/>
<dbReference type="InterPro" id="IPR022139">
    <property type="entry name" value="Fam-L/Fam-M-like_plasmodium"/>
</dbReference>
<dbReference type="AlphaFoldDB" id="A0A1D3JIR5"/>
<reference evidence="2 3" key="1">
    <citation type="submission" date="2016-06" db="EMBL/GenBank/DDBJ databases">
        <authorList>
            <consortium name="Pathogen Informatics"/>
        </authorList>
    </citation>
    <scope>NUCLEOTIDE SEQUENCE [LARGE SCALE GENOMIC DNA]</scope>
</reference>
<dbReference type="RefSeq" id="XP_028859545.1">
    <property type="nucleotide sequence ID" value="XM_029003075.1"/>
</dbReference>
<feature type="transmembrane region" description="Helical" evidence="1">
    <location>
        <begin position="160"/>
        <end position="180"/>
    </location>
</feature>
<keyword evidence="3" id="KW-1185">Reference proteome</keyword>
<evidence type="ECO:0000313" key="3">
    <source>
        <dbReference type="Proteomes" id="UP000219813"/>
    </source>
</evidence>
<name>A0A1D3JIR5_PLAMA</name>
<dbReference type="Proteomes" id="UP000219813">
    <property type="component" value="Chromosome 3"/>
</dbReference>
<organism evidence="2 3">
    <name type="scientific">Plasmodium malariae</name>
    <dbReference type="NCBI Taxonomy" id="5858"/>
    <lineage>
        <taxon>Eukaryota</taxon>
        <taxon>Sar</taxon>
        <taxon>Alveolata</taxon>
        <taxon>Apicomplexa</taxon>
        <taxon>Aconoidasida</taxon>
        <taxon>Haemosporida</taxon>
        <taxon>Plasmodiidae</taxon>
        <taxon>Plasmodium</taxon>
        <taxon>Plasmodium (Plasmodium)</taxon>
    </lineage>
</organism>
<keyword evidence="1" id="KW-0472">Membrane</keyword>
<gene>
    <name evidence="2" type="primary">PmUG01_03033600</name>
    <name evidence="2" type="ORF">PMUG01_03033600</name>
</gene>
<dbReference type="KEGG" id="pmal:PMUG01_03033600"/>
<dbReference type="Pfam" id="PF12420">
    <property type="entry name" value="DUF3671"/>
    <property type="match status" value="1"/>
</dbReference>
<accession>A0A1D3JIR5</accession>